<comment type="caution">
    <text evidence="8">The sequence shown here is derived from an EMBL/GenBank/DDBJ whole genome shotgun (WGS) entry which is preliminary data.</text>
</comment>
<name>A0ABW5T9T6_9FLAO</name>
<reference evidence="9" key="1">
    <citation type="journal article" date="2019" name="Int. J. Syst. Evol. Microbiol.">
        <title>The Global Catalogue of Microorganisms (GCM) 10K type strain sequencing project: providing services to taxonomists for standard genome sequencing and annotation.</title>
        <authorList>
            <consortium name="The Broad Institute Genomics Platform"/>
            <consortium name="The Broad Institute Genome Sequencing Center for Infectious Disease"/>
            <person name="Wu L."/>
            <person name="Ma J."/>
        </authorList>
    </citation>
    <scope>NUCLEOTIDE SEQUENCE [LARGE SCALE GENOMIC DNA]</scope>
    <source>
        <strain evidence="9">KCTC 42398</strain>
    </source>
</reference>
<dbReference type="Pfam" id="PF07980">
    <property type="entry name" value="SusD_RagB"/>
    <property type="match status" value="1"/>
</dbReference>
<evidence type="ECO:0000313" key="9">
    <source>
        <dbReference type="Proteomes" id="UP001597476"/>
    </source>
</evidence>
<gene>
    <name evidence="8" type="ORF">ACFSR8_04935</name>
</gene>
<evidence type="ECO:0000259" key="7">
    <source>
        <dbReference type="Pfam" id="PF14322"/>
    </source>
</evidence>
<evidence type="ECO:0000256" key="4">
    <source>
        <dbReference type="ARBA" id="ARBA00023136"/>
    </source>
</evidence>
<evidence type="ECO:0000259" key="6">
    <source>
        <dbReference type="Pfam" id="PF07980"/>
    </source>
</evidence>
<comment type="similarity">
    <text evidence="2">Belongs to the SusD family.</text>
</comment>
<evidence type="ECO:0000256" key="5">
    <source>
        <dbReference type="ARBA" id="ARBA00023237"/>
    </source>
</evidence>
<dbReference type="Pfam" id="PF14322">
    <property type="entry name" value="SusD-like_3"/>
    <property type="match status" value="1"/>
</dbReference>
<feature type="domain" description="RagB/SusD" evidence="6">
    <location>
        <begin position="354"/>
        <end position="515"/>
    </location>
</feature>
<evidence type="ECO:0000256" key="2">
    <source>
        <dbReference type="ARBA" id="ARBA00006275"/>
    </source>
</evidence>
<keyword evidence="5" id="KW-0998">Cell outer membrane</keyword>
<dbReference type="Gene3D" id="1.25.40.390">
    <property type="match status" value="1"/>
</dbReference>
<evidence type="ECO:0000256" key="1">
    <source>
        <dbReference type="ARBA" id="ARBA00004442"/>
    </source>
</evidence>
<dbReference type="InterPro" id="IPR011990">
    <property type="entry name" value="TPR-like_helical_dom_sf"/>
</dbReference>
<keyword evidence="3" id="KW-0732">Signal</keyword>
<accession>A0ABW5T9T6</accession>
<comment type="subcellular location">
    <subcellularLocation>
        <location evidence="1">Cell outer membrane</location>
    </subcellularLocation>
</comment>
<dbReference type="CDD" id="cd08977">
    <property type="entry name" value="SusD"/>
    <property type="match status" value="1"/>
</dbReference>
<keyword evidence="4" id="KW-0472">Membrane</keyword>
<proteinExistence type="inferred from homology"/>
<protein>
    <submittedName>
        <fullName evidence="8">RagB/SusD family nutrient uptake outer membrane protein</fullName>
    </submittedName>
</protein>
<dbReference type="SUPFAM" id="SSF48452">
    <property type="entry name" value="TPR-like"/>
    <property type="match status" value="1"/>
</dbReference>
<evidence type="ECO:0000256" key="3">
    <source>
        <dbReference type="ARBA" id="ARBA00022729"/>
    </source>
</evidence>
<dbReference type="InterPro" id="IPR033985">
    <property type="entry name" value="SusD-like_N"/>
</dbReference>
<dbReference type="Proteomes" id="UP001597476">
    <property type="component" value="Unassembled WGS sequence"/>
</dbReference>
<feature type="domain" description="SusD-like N-terminal" evidence="7">
    <location>
        <begin position="91"/>
        <end position="227"/>
    </location>
</feature>
<dbReference type="PROSITE" id="PS51257">
    <property type="entry name" value="PROKAR_LIPOPROTEIN"/>
    <property type="match status" value="1"/>
</dbReference>
<dbReference type="InterPro" id="IPR012944">
    <property type="entry name" value="SusD_RagB_dom"/>
</dbReference>
<organism evidence="8 9">
    <name type="scientific">Hyunsoonleella rubra</name>
    <dbReference type="NCBI Taxonomy" id="1737062"/>
    <lineage>
        <taxon>Bacteria</taxon>
        <taxon>Pseudomonadati</taxon>
        <taxon>Bacteroidota</taxon>
        <taxon>Flavobacteriia</taxon>
        <taxon>Flavobacteriales</taxon>
        <taxon>Flavobacteriaceae</taxon>
    </lineage>
</organism>
<dbReference type="RefSeq" id="WP_380289641.1">
    <property type="nucleotide sequence ID" value="NZ_JBHULY010000006.1"/>
</dbReference>
<keyword evidence="9" id="KW-1185">Reference proteome</keyword>
<evidence type="ECO:0000313" key="8">
    <source>
        <dbReference type="EMBL" id="MFD2725549.1"/>
    </source>
</evidence>
<dbReference type="EMBL" id="JBHULY010000006">
    <property type="protein sequence ID" value="MFD2725549.1"/>
    <property type="molecule type" value="Genomic_DNA"/>
</dbReference>
<sequence length="517" mass="58062">MKNIKNIILVGLLFMVACDEWTEVDPIGPVAENFFNSEEEYEDALLGAYDLLQGVFWGNLIAVSASDDFGSGGDAFNYDQPVVQNVNYLIHTPADQEQIRSHWQLMYAGINRANYFLENKNALDFSGKDEMVAQAYFLRAFYTFELVKFFGNIPLKVEERNGVNRIADSQVLAGDELSMVRVSSIGFAYDLIQEDLKEAIPNLPATQDQSFKATKGAAQALLGKAYLYDNDFENAAAILNDLIASNQYSLITGEDYVNMFTTEGENGSESVFEIQYTNVEGAGWDCIHCSEGSYFVQFNGPRSPFDDPVYASGWGFLLPTPMLYDLYDENEARRDVTIFDLRELRDSGGNYSAPREDTGFYNHKYMPRKADKAGNASTPELVHKNNYRAIRYADVLLMAAEAEAQISGSNAETYLNMVRARAYGNNSMDYTSAEGPLLEAIYLERRKELAGEGHRFFDLVRTGRAKAAFDAYNDNKPEDFEAINFVLGKHEVFPIPEIELKLALAEEQWGQNPGYSN</sequence>